<accession>A0ABV8AXZ3</accession>
<dbReference type="PANTHER" id="PTHR43693">
    <property type="entry name" value="PROTEIN PHOSPHATASE CHEZ"/>
    <property type="match status" value="1"/>
</dbReference>
<keyword evidence="5" id="KW-1185">Reference proteome</keyword>
<dbReference type="Gene3D" id="3.40.1550.10">
    <property type="entry name" value="CheC-like"/>
    <property type="match status" value="1"/>
</dbReference>
<sequence>MTLFHPLNSTHLDVLKEIGNIGAGHSATALSRLLNRRIDMKVPDVKIISFNEMMEVAGGVEHVVVSIFFRITGDVPGSMFVILPLEEADRFVQEIMQDRTVSFLAPPFSNLALSALKEIGNILAGSYLSSLSDFTNLQMMPSIPSLCIDMAGAVIGNGLVEVSHTSDYAIMIDTVMYDDEECTASFKGHFLLIPDPDSFTAIFSALGVADHG</sequence>
<dbReference type="InterPro" id="IPR007597">
    <property type="entry name" value="CheC"/>
</dbReference>
<dbReference type="InterPro" id="IPR028976">
    <property type="entry name" value="CheC-like_sf"/>
</dbReference>
<dbReference type="Pfam" id="PF04509">
    <property type="entry name" value="CheC"/>
    <property type="match status" value="2"/>
</dbReference>
<evidence type="ECO:0000256" key="1">
    <source>
        <dbReference type="ARBA" id="ARBA00022500"/>
    </source>
</evidence>
<evidence type="ECO:0000259" key="3">
    <source>
        <dbReference type="Pfam" id="PF04509"/>
    </source>
</evidence>
<dbReference type="RefSeq" id="WP_377912134.1">
    <property type="nucleotide sequence ID" value="NZ_JBHRZT010000020.1"/>
</dbReference>
<reference evidence="5" key="1">
    <citation type="journal article" date="2019" name="Int. J. Syst. Evol. Microbiol.">
        <title>The Global Catalogue of Microorganisms (GCM) 10K type strain sequencing project: providing services to taxonomists for standard genome sequencing and annotation.</title>
        <authorList>
            <consortium name="The Broad Institute Genomics Platform"/>
            <consortium name="The Broad Institute Genome Sequencing Center for Infectious Disease"/>
            <person name="Wu L."/>
            <person name="Ma J."/>
        </authorList>
    </citation>
    <scope>NUCLEOTIDE SEQUENCE [LARGE SCALE GENOMIC DNA]</scope>
    <source>
        <strain evidence="5">CCUG 61889</strain>
    </source>
</reference>
<keyword evidence="1" id="KW-0145">Chemotaxis</keyword>
<name>A0ABV8AXZ3_9BACI</name>
<dbReference type="EMBL" id="JBHRZT010000020">
    <property type="protein sequence ID" value="MFC3882550.1"/>
    <property type="molecule type" value="Genomic_DNA"/>
</dbReference>
<dbReference type="PANTHER" id="PTHR43693:SF1">
    <property type="entry name" value="PROTEIN PHOSPHATASE CHEZ"/>
    <property type="match status" value="1"/>
</dbReference>
<proteinExistence type="predicted"/>
<feature type="domain" description="CheC-like protein" evidence="3">
    <location>
        <begin position="112"/>
        <end position="145"/>
    </location>
</feature>
<evidence type="ECO:0000256" key="2">
    <source>
        <dbReference type="ARBA" id="ARBA00022801"/>
    </source>
</evidence>
<organism evidence="4 5">
    <name type="scientific">Bacillus songklensis</name>
    <dbReference type="NCBI Taxonomy" id="1069116"/>
    <lineage>
        <taxon>Bacteria</taxon>
        <taxon>Bacillati</taxon>
        <taxon>Bacillota</taxon>
        <taxon>Bacilli</taxon>
        <taxon>Bacillales</taxon>
        <taxon>Bacillaceae</taxon>
        <taxon>Bacillus</taxon>
    </lineage>
</organism>
<dbReference type="InterPro" id="IPR050992">
    <property type="entry name" value="CheZ_family_phosphatases"/>
</dbReference>
<feature type="domain" description="CheC-like protein" evidence="3">
    <location>
        <begin position="11"/>
        <end position="47"/>
    </location>
</feature>
<evidence type="ECO:0000313" key="5">
    <source>
        <dbReference type="Proteomes" id="UP001595752"/>
    </source>
</evidence>
<evidence type="ECO:0000313" key="4">
    <source>
        <dbReference type="EMBL" id="MFC3882550.1"/>
    </source>
</evidence>
<dbReference type="SUPFAM" id="SSF103039">
    <property type="entry name" value="CheC-like"/>
    <property type="match status" value="1"/>
</dbReference>
<gene>
    <name evidence="4" type="ORF">ACFOU2_03245</name>
</gene>
<protein>
    <submittedName>
        <fullName evidence="4">Chemotaxis protein CheC</fullName>
    </submittedName>
</protein>
<keyword evidence="2" id="KW-0378">Hydrolase</keyword>
<dbReference type="CDD" id="cd17909">
    <property type="entry name" value="CheC_ClassI"/>
    <property type="match status" value="1"/>
</dbReference>
<dbReference type="Proteomes" id="UP001595752">
    <property type="component" value="Unassembled WGS sequence"/>
</dbReference>
<comment type="caution">
    <text evidence="4">The sequence shown here is derived from an EMBL/GenBank/DDBJ whole genome shotgun (WGS) entry which is preliminary data.</text>
</comment>